<dbReference type="STRING" id="1715692.RUE5091_00785"/>
<feature type="signal peptide" evidence="4">
    <location>
        <begin position="1"/>
        <end position="20"/>
    </location>
</feature>
<dbReference type="GO" id="GO:0008745">
    <property type="term" value="F:N-acetylmuramoyl-L-alanine amidase activity"/>
    <property type="evidence" value="ECO:0007669"/>
    <property type="project" value="UniProtKB-EC"/>
</dbReference>
<dbReference type="EC" id="3.5.1.28" evidence="2"/>
<dbReference type="SMART" id="SM00646">
    <property type="entry name" value="Ami_3"/>
    <property type="match status" value="1"/>
</dbReference>
<feature type="chain" id="PRO_5006064851" description="N-acetylmuramoyl-L-alanine amidase" evidence="4">
    <location>
        <begin position="21"/>
        <end position="406"/>
    </location>
</feature>
<keyword evidence="7" id="KW-1185">Reference proteome</keyword>
<dbReference type="Proteomes" id="UP000051260">
    <property type="component" value="Unassembled WGS sequence"/>
</dbReference>
<proteinExistence type="predicted"/>
<evidence type="ECO:0000313" key="6">
    <source>
        <dbReference type="EMBL" id="CUJ88884.1"/>
    </source>
</evidence>
<accession>A0A0P1I414</accession>
<dbReference type="InterPro" id="IPR050695">
    <property type="entry name" value="N-acetylmuramoyl_amidase_3"/>
</dbReference>
<feature type="domain" description="MurNAc-LAA" evidence="5">
    <location>
        <begin position="236"/>
        <end position="391"/>
    </location>
</feature>
<dbReference type="EMBL" id="CYUD01000002">
    <property type="protein sequence ID" value="CUJ88884.1"/>
    <property type="molecule type" value="Genomic_DNA"/>
</dbReference>
<dbReference type="CDD" id="cd02696">
    <property type="entry name" value="MurNAc-LAA"/>
    <property type="match status" value="1"/>
</dbReference>
<name>A0A0P1I414_9RHOB</name>
<evidence type="ECO:0000256" key="2">
    <source>
        <dbReference type="ARBA" id="ARBA00011901"/>
    </source>
</evidence>
<dbReference type="AlphaFoldDB" id="A0A0P1I414"/>
<dbReference type="InterPro" id="IPR021731">
    <property type="entry name" value="AMIN_dom"/>
</dbReference>
<organism evidence="6 7">
    <name type="scientific">Ruegeria denitrificans</name>
    <dbReference type="NCBI Taxonomy" id="1715692"/>
    <lineage>
        <taxon>Bacteria</taxon>
        <taxon>Pseudomonadati</taxon>
        <taxon>Pseudomonadota</taxon>
        <taxon>Alphaproteobacteria</taxon>
        <taxon>Rhodobacterales</taxon>
        <taxon>Roseobacteraceae</taxon>
        <taxon>Ruegeria</taxon>
    </lineage>
</organism>
<keyword evidence="4" id="KW-0732">Signal</keyword>
<dbReference type="OrthoDB" id="9806267at2"/>
<dbReference type="SUPFAM" id="SSF53187">
    <property type="entry name" value="Zn-dependent exopeptidases"/>
    <property type="match status" value="1"/>
</dbReference>
<dbReference type="Pfam" id="PF01520">
    <property type="entry name" value="Amidase_3"/>
    <property type="match status" value="1"/>
</dbReference>
<comment type="catalytic activity">
    <reaction evidence="1">
        <text>Hydrolyzes the link between N-acetylmuramoyl residues and L-amino acid residues in certain cell-wall glycopeptides.</text>
        <dbReference type="EC" id="3.5.1.28"/>
    </reaction>
</comment>
<dbReference type="Gene3D" id="2.60.40.3500">
    <property type="match status" value="1"/>
</dbReference>
<dbReference type="RefSeq" id="WP_058280557.1">
    <property type="nucleotide sequence ID" value="NZ_CYUD01000002.1"/>
</dbReference>
<dbReference type="Pfam" id="PF11741">
    <property type="entry name" value="AMIN"/>
    <property type="match status" value="1"/>
</dbReference>
<dbReference type="GO" id="GO:0030288">
    <property type="term" value="C:outer membrane-bounded periplasmic space"/>
    <property type="evidence" value="ECO:0007669"/>
    <property type="project" value="TreeGrafter"/>
</dbReference>
<dbReference type="InterPro" id="IPR002508">
    <property type="entry name" value="MurNAc-LAA_cat"/>
</dbReference>
<protein>
    <recommendedName>
        <fullName evidence="2">N-acetylmuramoyl-L-alanine amidase</fullName>
        <ecNumber evidence="2">3.5.1.28</ecNumber>
    </recommendedName>
</protein>
<keyword evidence="3 6" id="KW-0378">Hydrolase</keyword>
<evidence type="ECO:0000259" key="5">
    <source>
        <dbReference type="SMART" id="SM00646"/>
    </source>
</evidence>
<sequence length="406" mass="44050">MSRIFYAIALIWALSSAAFAHDFSALARVLPEDSRITDDGRAGVRVELGVSQGVPYRVFTLRDPYRVVLDFQEVDWTGLEVDSFLQTDRISDVQFGTYVPGWSRMVLELGAPLAVDTSDLRVDQVNGTAHLSLSLSGTDFDSFAATAGAPRQPGWDLPEPSVTPAKPGQNGTRPLLVMLDPGHGGIDPGAEVAGTDEKTLMLIFARELRETLLRAGGYQVVMTRVDDHFVSLERRIALAHRAGADVFISLHADSLSEGRAHGAAVYTLSDDASDVASHKLAERHDRGDLISGVDLSGTDDQVTDILLDIARQETKPRTHTLAQAVADGLAQHGGPMNSRPIRTASFSVLKAADIPSILVELGFLSSPRDLKNITNPEWRKGMARGILSGLEQWRQDDLVKRALIGQ</sequence>
<reference evidence="7" key="1">
    <citation type="submission" date="2015-09" db="EMBL/GenBank/DDBJ databases">
        <authorList>
            <person name="Rodrigo-Torres L."/>
            <person name="Arahal D.R."/>
        </authorList>
    </citation>
    <scope>NUCLEOTIDE SEQUENCE [LARGE SCALE GENOMIC DNA]</scope>
    <source>
        <strain evidence="7">CECT 5091</strain>
    </source>
</reference>
<dbReference type="PANTHER" id="PTHR30404:SF0">
    <property type="entry name" value="N-ACETYLMURAMOYL-L-ALANINE AMIDASE AMIC"/>
    <property type="match status" value="1"/>
</dbReference>
<evidence type="ECO:0000256" key="4">
    <source>
        <dbReference type="SAM" id="SignalP"/>
    </source>
</evidence>
<evidence type="ECO:0000313" key="7">
    <source>
        <dbReference type="Proteomes" id="UP000051260"/>
    </source>
</evidence>
<evidence type="ECO:0000256" key="3">
    <source>
        <dbReference type="ARBA" id="ARBA00022801"/>
    </source>
</evidence>
<dbReference type="PANTHER" id="PTHR30404">
    <property type="entry name" value="N-ACETYLMURAMOYL-L-ALANINE AMIDASE"/>
    <property type="match status" value="1"/>
</dbReference>
<dbReference type="Gene3D" id="3.40.630.40">
    <property type="entry name" value="Zn-dependent exopeptidases"/>
    <property type="match status" value="1"/>
</dbReference>
<evidence type="ECO:0000256" key="1">
    <source>
        <dbReference type="ARBA" id="ARBA00001561"/>
    </source>
</evidence>
<dbReference type="GO" id="GO:0009253">
    <property type="term" value="P:peptidoglycan catabolic process"/>
    <property type="evidence" value="ECO:0007669"/>
    <property type="project" value="InterPro"/>
</dbReference>
<gene>
    <name evidence="6" type="primary">amiC</name>
    <name evidence="6" type="ORF">RUE5091_00785</name>
</gene>